<keyword evidence="5 8" id="KW-0560">Oxidoreductase</keyword>
<comment type="pathway">
    <text evidence="1">Lipid metabolism; fatty acid biosynthesis.</text>
</comment>
<evidence type="ECO:0000256" key="5">
    <source>
        <dbReference type="ARBA" id="ARBA00023002"/>
    </source>
</evidence>
<dbReference type="Proteomes" id="UP000738431">
    <property type="component" value="Chromosome"/>
</dbReference>
<evidence type="ECO:0000256" key="4">
    <source>
        <dbReference type="ARBA" id="ARBA00022832"/>
    </source>
</evidence>
<dbReference type="InterPro" id="IPR014358">
    <property type="entry name" value="Enoyl-ACP_Rdtase_NADH"/>
</dbReference>
<evidence type="ECO:0000313" key="9">
    <source>
        <dbReference type="EMBL" id="WRQ88303.1"/>
    </source>
</evidence>
<evidence type="ECO:0000256" key="6">
    <source>
        <dbReference type="ARBA" id="ARBA00023098"/>
    </source>
</evidence>
<keyword evidence="8" id="KW-0520">NAD</keyword>
<comment type="similarity">
    <text evidence="2 8">Belongs to the short-chain dehydrogenases/reductases (SDR) family. FabI subfamily.</text>
</comment>
<keyword evidence="10" id="KW-1185">Reference proteome</keyword>
<evidence type="ECO:0000256" key="1">
    <source>
        <dbReference type="ARBA" id="ARBA00005194"/>
    </source>
</evidence>
<dbReference type="PANTHER" id="PTHR43159:SF2">
    <property type="entry name" value="ENOYL-[ACYL-CARRIER-PROTEIN] REDUCTASE [NADH], CHLOROPLASTIC"/>
    <property type="match status" value="1"/>
</dbReference>
<protein>
    <recommendedName>
        <fullName evidence="8">Enoyl-[acyl-carrier-protein] reductase [NADH]</fullName>
        <ecNumber evidence="8">1.3.1.9</ecNumber>
    </recommendedName>
</protein>
<evidence type="ECO:0000256" key="3">
    <source>
        <dbReference type="ARBA" id="ARBA00022516"/>
    </source>
</evidence>
<sequence length="280" mass="29507">MTDFLNLSGKTIVVAGVANKKSVAWFTAKTLEEQGATVIYSVRSEARKASLTKLLADKPVFLCDVEEEGAATQLAADIAAAGFGPIHGLVHSIAFANYSEGFKAFEETKRADFLQATAISAFSLVELANAFKPHFAPGASVVSIGISSLTVTPDNYGYMGPIKAALDSASRFLAKSFNPQPGVRFNVVGSGPLKTSASAGIPGYLESYLYSEKLTFRKQNLATQEVANTVVFLLSERSSGHNGSTLVVDAGLGSNFYDAEIIRLAMRPETGPAGPGNPNS</sequence>
<keyword evidence="6" id="KW-0443">Lipid metabolism</keyword>
<evidence type="ECO:0000256" key="2">
    <source>
        <dbReference type="ARBA" id="ARBA00009233"/>
    </source>
</evidence>
<evidence type="ECO:0000313" key="10">
    <source>
        <dbReference type="Proteomes" id="UP000738431"/>
    </source>
</evidence>
<organism evidence="9 10">
    <name type="scientific">Actomonas aquatica</name>
    <dbReference type="NCBI Taxonomy" id="2866162"/>
    <lineage>
        <taxon>Bacteria</taxon>
        <taxon>Pseudomonadati</taxon>
        <taxon>Verrucomicrobiota</taxon>
        <taxon>Opitutia</taxon>
        <taxon>Opitutales</taxon>
        <taxon>Opitutaceae</taxon>
        <taxon>Actomonas</taxon>
    </lineage>
</organism>
<gene>
    <name evidence="9" type="ORF">K1X11_002725</name>
</gene>
<name>A0ABZ1C9D3_9BACT</name>
<proteinExistence type="inferred from homology"/>
<dbReference type="Gene3D" id="3.40.50.720">
    <property type="entry name" value="NAD(P)-binding Rossmann-like Domain"/>
    <property type="match status" value="1"/>
</dbReference>
<dbReference type="SUPFAM" id="SSF51735">
    <property type="entry name" value="NAD(P)-binding Rossmann-fold domains"/>
    <property type="match status" value="1"/>
</dbReference>
<accession>A0ABZ1C9D3</accession>
<comment type="catalytic activity">
    <reaction evidence="8">
        <text>a 2,3-saturated acyl-[ACP] + NAD(+) = a (2E)-enoyl-[ACP] + NADH + H(+)</text>
        <dbReference type="Rhea" id="RHEA:10240"/>
        <dbReference type="Rhea" id="RHEA-COMP:9925"/>
        <dbReference type="Rhea" id="RHEA-COMP:9926"/>
        <dbReference type="ChEBI" id="CHEBI:15378"/>
        <dbReference type="ChEBI" id="CHEBI:57540"/>
        <dbReference type="ChEBI" id="CHEBI:57945"/>
        <dbReference type="ChEBI" id="CHEBI:78784"/>
        <dbReference type="ChEBI" id="CHEBI:78785"/>
        <dbReference type="EC" id="1.3.1.9"/>
    </reaction>
</comment>
<keyword evidence="7 8" id="KW-0275">Fatty acid biosynthesis</keyword>
<dbReference type="PIRSF" id="PIRSF000094">
    <property type="entry name" value="Enoyl-ACP_rdct"/>
    <property type="match status" value="1"/>
</dbReference>
<dbReference type="InterPro" id="IPR036291">
    <property type="entry name" value="NAD(P)-bd_dom_sf"/>
</dbReference>
<dbReference type="RefSeq" id="WP_225919628.1">
    <property type="nucleotide sequence ID" value="NZ_CP139781.1"/>
</dbReference>
<dbReference type="EC" id="1.3.1.9" evidence="8"/>
<evidence type="ECO:0000256" key="7">
    <source>
        <dbReference type="ARBA" id="ARBA00023160"/>
    </source>
</evidence>
<dbReference type="PANTHER" id="PTHR43159">
    <property type="entry name" value="ENOYL-[ACYL-CARRIER-PROTEIN] REDUCTASE"/>
    <property type="match status" value="1"/>
</dbReference>
<keyword evidence="3 8" id="KW-0444">Lipid biosynthesis</keyword>
<keyword evidence="4" id="KW-0276">Fatty acid metabolism</keyword>
<reference evidence="9 10" key="1">
    <citation type="submission" date="2023-12" db="EMBL/GenBank/DDBJ databases">
        <title>Description of an unclassified Opitutus bacterium of Verrucomicrobiota.</title>
        <authorList>
            <person name="Zhang D.-F."/>
        </authorList>
    </citation>
    <scope>NUCLEOTIDE SEQUENCE [LARGE SCALE GENOMIC DNA]</scope>
    <source>
        <strain evidence="9 10">WL0086</strain>
    </source>
</reference>
<dbReference type="Pfam" id="PF13561">
    <property type="entry name" value="adh_short_C2"/>
    <property type="match status" value="1"/>
</dbReference>
<dbReference type="EMBL" id="CP139781">
    <property type="protein sequence ID" value="WRQ88303.1"/>
    <property type="molecule type" value="Genomic_DNA"/>
</dbReference>
<evidence type="ECO:0000256" key="8">
    <source>
        <dbReference type="PIRNR" id="PIRNR000094"/>
    </source>
</evidence>
<dbReference type="InterPro" id="IPR002347">
    <property type="entry name" value="SDR_fam"/>
</dbReference>